<sequence length="139" mass="15740">MSPLENKNRCLQMVAAWNRADVSGVTEHWAPDVTHYNLDGEPHDTELVLTAMRGSLVSFSDLRLEVRSILAEDDRVMLRLTATATHSGEFAGIPATGRKVTWHYLEELRFNEEGKVVEHWDIFDFAPLFRELGHPAPAL</sequence>
<evidence type="ECO:0000313" key="2">
    <source>
        <dbReference type="Proteomes" id="UP000471364"/>
    </source>
</evidence>
<protein>
    <submittedName>
        <fullName evidence="1">Ester cyclase</fullName>
    </submittedName>
</protein>
<dbReference type="Pfam" id="PF07366">
    <property type="entry name" value="SnoaL"/>
    <property type="match status" value="1"/>
</dbReference>
<evidence type="ECO:0000313" key="1">
    <source>
        <dbReference type="EMBL" id="KAB1118731.1"/>
    </source>
</evidence>
<proteinExistence type="predicted"/>
<dbReference type="InterPro" id="IPR032710">
    <property type="entry name" value="NTF2-like_dom_sf"/>
</dbReference>
<dbReference type="SUPFAM" id="SSF54427">
    <property type="entry name" value="NTF2-like"/>
    <property type="match status" value="1"/>
</dbReference>
<name>A0ABQ6UN67_9ACTN</name>
<keyword evidence="2" id="KW-1185">Reference proteome</keyword>
<organism evidence="1 2">
    <name type="scientific">Micromonospora aurantiaca</name>
    <name type="common">nom. illeg.</name>
    <dbReference type="NCBI Taxonomy" id="47850"/>
    <lineage>
        <taxon>Bacteria</taxon>
        <taxon>Bacillati</taxon>
        <taxon>Actinomycetota</taxon>
        <taxon>Actinomycetes</taxon>
        <taxon>Micromonosporales</taxon>
        <taxon>Micromonosporaceae</taxon>
        <taxon>Micromonospora</taxon>
    </lineage>
</organism>
<dbReference type="InterPro" id="IPR009959">
    <property type="entry name" value="Cyclase_SnoaL-like"/>
</dbReference>
<gene>
    <name evidence="1" type="ORF">F6X54_02295</name>
</gene>
<dbReference type="PANTHER" id="PTHR38436:SF1">
    <property type="entry name" value="ESTER CYCLASE"/>
    <property type="match status" value="1"/>
</dbReference>
<dbReference type="EMBL" id="WAAR01000005">
    <property type="protein sequence ID" value="KAB1118731.1"/>
    <property type="molecule type" value="Genomic_DNA"/>
</dbReference>
<dbReference type="RefSeq" id="WP_151010961.1">
    <property type="nucleotide sequence ID" value="NZ_CBDRIO010000033.1"/>
</dbReference>
<reference evidence="1 2" key="1">
    <citation type="submission" date="2019-09" db="EMBL/GenBank/DDBJ databases">
        <title>High taxonomic diversity of Micromonospora strains isolated from Medicago sativa nodules in different geographical locations.</title>
        <authorList>
            <person name="Martinez-Hidalgo P."/>
            <person name="Flores-Felix J.D."/>
            <person name="Velazquez E."/>
            <person name="Brau L."/>
            <person name="Trujillo M.E."/>
            <person name="Martinez-Molina E."/>
        </authorList>
    </citation>
    <scope>NUCLEOTIDE SEQUENCE [LARGE SCALE GENOMIC DNA]</scope>
    <source>
        <strain evidence="1 2">ALFB5</strain>
    </source>
</reference>
<dbReference type="Gene3D" id="3.10.450.50">
    <property type="match status" value="1"/>
</dbReference>
<dbReference type="PANTHER" id="PTHR38436">
    <property type="entry name" value="POLYKETIDE CYCLASE SNOAL-LIKE DOMAIN"/>
    <property type="match status" value="1"/>
</dbReference>
<comment type="caution">
    <text evidence="1">The sequence shown here is derived from an EMBL/GenBank/DDBJ whole genome shotgun (WGS) entry which is preliminary data.</text>
</comment>
<accession>A0ABQ6UN67</accession>
<dbReference type="Proteomes" id="UP000471364">
    <property type="component" value="Unassembled WGS sequence"/>
</dbReference>